<keyword evidence="1" id="KW-0597">Phosphoprotein</keyword>
<dbReference type="Pfam" id="PF19056">
    <property type="entry name" value="WD40_2"/>
    <property type="match status" value="1"/>
</dbReference>
<evidence type="ECO:0000313" key="6">
    <source>
        <dbReference type="Proteomes" id="UP001461498"/>
    </source>
</evidence>
<dbReference type="SMART" id="SM00325">
    <property type="entry name" value="RhoGEF"/>
    <property type="match status" value="1"/>
</dbReference>
<sequence length="814" mass="89711">MKYLQPLKSAEYSGIVDVATVDEIFYKIPEILAHHEVFLEELRKRLENWDINQKVGDLFLETFTKQSVIDTYTEFINNWENAKEAIKSTSHSKPAFARFLDTMAREHKGKLALDSLLIMPVQRIPRYELLIQTLIKHTDDSHSDANKLTAALQAVHELAVTINLGQHKTLNPRSSNSQELTQMESIIDGLAGLSSPDRTFLGHDQVSITTSQGRKERALFLFSDLLIITTIKRRSGTIRKIPASAPGSIIGTLEGNKFKLLMKIPLNDLEIVKDDNVRKMLKEMEQLNADVSTLSQMAELVTTLHCPHSQLEESIRDMLSALNKQLIDRHAADSQLSFLELMINTPGGQENIALNFSKPEKRTSWEELFNEAKQRLASTSGRRMIPELVAAVPIRKTRAGLQFTCAAPSFGPGPKDVWVCNSDGYVGQVCILSLHPEPTVTSCNGVCNARILCIAPVPGYIFSQSSNESSQTCVNCNSGISISVEDTDASSANIQLDSSSSSSEEEEKEEECESHVSVENTVSGTMWLGTEDGCIHVYNCNDNIRTKKNKVKIQHNSPVHTIIYLENRVFVALANGDVTVYLREPSGNWNTNEATTVTVGSSIMPVTKMVPIYGRLWCSCHTSIKILNTTSFLIEHSFTVSGESNRSITSIAVSGLSVWISLHNSSTIRVFHGTSYEWLGEVNVAPAVTKMLASSDDIIRQHKAACLRVTSLLACKDLLWIGTSAGVILTMPLPQINASTTKLTSNLNVTGVPHGHTGHVRFLTTVDVSVPHSIDTGKLLVISGGDGYEDFRSGGLSEVAGREDSTNHLLLWNV</sequence>
<dbReference type="FunFam" id="1.20.900.10:FF:000003">
    <property type="entry name" value="Rho guanine nucleotide exchange factor 10 like"/>
    <property type="match status" value="1"/>
</dbReference>
<dbReference type="GO" id="GO:0005085">
    <property type="term" value="F:guanyl-nucleotide exchange factor activity"/>
    <property type="evidence" value="ECO:0007669"/>
    <property type="project" value="UniProtKB-KW"/>
</dbReference>
<dbReference type="InterPro" id="IPR011993">
    <property type="entry name" value="PH-like_dom_sf"/>
</dbReference>
<dbReference type="InterPro" id="IPR035899">
    <property type="entry name" value="DBL_dom_sf"/>
</dbReference>
<dbReference type="Gene3D" id="1.20.900.10">
    <property type="entry name" value="Dbl homology (DH) domain"/>
    <property type="match status" value="1"/>
</dbReference>
<evidence type="ECO:0000256" key="1">
    <source>
        <dbReference type="ARBA" id="ARBA00022553"/>
    </source>
</evidence>
<evidence type="ECO:0000259" key="4">
    <source>
        <dbReference type="PROSITE" id="PS50010"/>
    </source>
</evidence>
<feature type="domain" description="DH" evidence="4">
    <location>
        <begin position="1"/>
        <end position="165"/>
    </location>
</feature>
<proteinExistence type="predicted"/>
<name>A0AAW1CGQ9_9HEMI</name>
<dbReference type="PROSITE" id="PS50010">
    <property type="entry name" value="DH_2"/>
    <property type="match status" value="1"/>
</dbReference>
<reference evidence="5 6" key="1">
    <citation type="submission" date="2022-12" db="EMBL/GenBank/DDBJ databases">
        <title>Chromosome-level genome assembly of true bugs.</title>
        <authorList>
            <person name="Ma L."/>
            <person name="Li H."/>
        </authorList>
    </citation>
    <scope>NUCLEOTIDE SEQUENCE [LARGE SCALE GENOMIC DNA]</scope>
    <source>
        <strain evidence="5">Lab_2022b</strain>
    </source>
</reference>
<dbReference type="Pfam" id="PF19057">
    <property type="entry name" value="PH_19"/>
    <property type="match status" value="1"/>
</dbReference>
<dbReference type="SUPFAM" id="SSF50729">
    <property type="entry name" value="PH domain-like"/>
    <property type="match status" value="1"/>
</dbReference>
<organism evidence="5 6">
    <name type="scientific">Rhynocoris fuscipes</name>
    <dbReference type="NCBI Taxonomy" id="488301"/>
    <lineage>
        <taxon>Eukaryota</taxon>
        <taxon>Metazoa</taxon>
        <taxon>Ecdysozoa</taxon>
        <taxon>Arthropoda</taxon>
        <taxon>Hexapoda</taxon>
        <taxon>Insecta</taxon>
        <taxon>Pterygota</taxon>
        <taxon>Neoptera</taxon>
        <taxon>Paraneoptera</taxon>
        <taxon>Hemiptera</taxon>
        <taxon>Heteroptera</taxon>
        <taxon>Panheteroptera</taxon>
        <taxon>Cimicomorpha</taxon>
        <taxon>Reduviidae</taxon>
        <taxon>Harpactorinae</taxon>
        <taxon>Harpactorini</taxon>
        <taxon>Rhynocoris</taxon>
    </lineage>
</organism>
<feature type="compositionally biased region" description="Acidic residues" evidence="3">
    <location>
        <begin position="503"/>
        <end position="512"/>
    </location>
</feature>
<comment type="caution">
    <text evidence="5">The sequence shown here is derived from an EMBL/GenBank/DDBJ whole genome shotgun (WGS) entry which is preliminary data.</text>
</comment>
<dbReference type="GO" id="GO:0051496">
    <property type="term" value="P:positive regulation of stress fiber assembly"/>
    <property type="evidence" value="ECO:0007669"/>
    <property type="project" value="UniProtKB-ARBA"/>
</dbReference>
<dbReference type="Gene3D" id="2.130.10.10">
    <property type="entry name" value="YVTN repeat-like/Quinoprotein amine dehydrogenase"/>
    <property type="match status" value="1"/>
</dbReference>
<evidence type="ECO:0000313" key="5">
    <source>
        <dbReference type="EMBL" id="KAK9496469.1"/>
    </source>
</evidence>
<protein>
    <recommendedName>
        <fullName evidence="4">DH domain-containing protein</fullName>
    </recommendedName>
</protein>
<dbReference type="InterPro" id="IPR039919">
    <property type="entry name" value="ARHGEF10/ARHGEF17"/>
</dbReference>
<dbReference type="SUPFAM" id="SSF48065">
    <property type="entry name" value="DBL homology domain (DH-domain)"/>
    <property type="match status" value="1"/>
</dbReference>
<dbReference type="Pfam" id="PF00621">
    <property type="entry name" value="RhoGEF"/>
    <property type="match status" value="1"/>
</dbReference>
<dbReference type="EMBL" id="JAPXFL010000079">
    <property type="protein sequence ID" value="KAK9496469.1"/>
    <property type="molecule type" value="Genomic_DNA"/>
</dbReference>
<dbReference type="Proteomes" id="UP001461498">
    <property type="component" value="Unassembled WGS sequence"/>
</dbReference>
<accession>A0AAW1CGQ9</accession>
<dbReference type="InterPro" id="IPR036322">
    <property type="entry name" value="WD40_repeat_dom_sf"/>
</dbReference>
<evidence type="ECO:0000256" key="2">
    <source>
        <dbReference type="ARBA" id="ARBA00022658"/>
    </source>
</evidence>
<dbReference type="InterPro" id="IPR000219">
    <property type="entry name" value="DH_dom"/>
</dbReference>
<gene>
    <name evidence="5" type="ORF">O3M35_013233</name>
</gene>
<dbReference type="SUPFAM" id="SSF50978">
    <property type="entry name" value="WD40 repeat-like"/>
    <property type="match status" value="2"/>
</dbReference>
<dbReference type="InterPro" id="IPR015943">
    <property type="entry name" value="WD40/YVTN_repeat-like_dom_sf"/>
</dbReference>
<feature type="region of interest" description="Disordered" evidence="3">
    <location>
        <begin position="490"/>
        <end position="516"/>
    </location>
</feature>
<dbReference type="GO" id="GO:0005737">
    <property type="term" value="C:cytoplasm"/>
    <property type="evidence" value="ECO:0007669"/>
    <property type="project" value="UniProtKB-ARBA"/>
</dbReference>
<dbReference type="AlphaFoldDB" id="A0AAW1CGQ9"/>
<dbReference type="GO" id="GO:0030036">
    <property type="term" value="P:actin cytoskeleton organization"/>
    <property type="evidence" value="ECO:0007669"/>
    <property type="project" value="TreeGrafter"/>
</dbReference>
<dbReference type="Gene3D" id="2.30.29.30">
    <property type="entry name" value="Pleckstrin-homology domain (PH domain)/Phosphotyrosine-binding domain (PTB)"/>
    <property type="match status" value="1"/>
</dbReference>
<keyword evidence="2" id="KW-0344">Guanine-nucleotide releasing factor</keyword>
<dbReference type="CDD" id="cd00160">
    <property type="entry name" value="RhoGEF"/>
    <property type="match status" value="1"/>
</dbReference>
<evidence type="ECO:0000256" key="3">
    <source>
        <dbReference type="SAM" id="MobiDB-lite"/>
    </source>
</evidence>
<dbReference type="PANTHER" id="PTHR12877">
    <property type="entry name" value="RHO GUANINE NUCLEOTIDE EXCHANGE FACTOR"/>
    <property type="match status" value="1"/>
</dbReference>
<dbReference type="PANTHER" id="PTHR12877:SF15">
    <property type="entry name" value="RHO GUANINE NUCLEOTIDE EXCHANGE FACTOR 17"/>
    <property type="match status" value="1"/>
</dbReference>
<keyword evidence="6" id="KW-1185">Reference proteome</keyword>